<evidence type="ECO:0000256" key="1">
    <source>
        <dbReference type="ARBA" id="ARBA00022694"/>
    </source>
</evidence>
<dbReference type="InterPro" id="IPR007175">
    <property type="entry name" value="Rpr2/Snm1/Rpp21"/>
</dbReference>
<gene>
    <name evidence="6" type="ORF">DAPK24_013390</name>
</gene>
<keyword evidence="2" id="KW-0479">Metal-binding</keyword>
<dbReference type="GO" id="GO:0005655">
    <property type="term" value="C:nucleolar ribonuclease P complex"/>
    <property type="evidence" value="ECO:0007669"/>
    <property type="project" value="TreeGrafter"/>
</dbReference>
<feature type="compositionally biased region" description="Basic residues" evidence="5">
    <location>
        <begin position="23"/>
        <end position="35"/>
    </location>
</feature>
<protein>
    <submittedName>
        <fullName evidence="6">Ribonuclease P protein subunit</fullName>
    </submittedName>
</protein>
<evidence type="ECO:0000313" key="7">
    <source>
        <dbReference type="Proteomes" id="UP001378960"/>
    </source>
</evidence>
<dbReference type="GO" id="GO:0008033">
    <property type="term" value="P:tRNA processing"/>
    <property type="evidence" value="ECO:0007669"/>
    <property type="project" value="UniProtKB-KW"/>
</dbReference>
<evidence type="ECO:0000256" key="5">
    <source>
        <dbReference type="SAM" id="MobiDB-lite"/>
    </source>
</evidence>
<dbReference type="AlphaFoldDB" id="A0AAV5R280"/>
<comment type="caution">
    <text evidence="6">The sequence shown here is derived from an EMBL/GenBank/DDBJ whole genome shotgun (WGS) entry which is preliminary data.</text>
</comment>
<feature type="region of interest" description="Disordered" evidence="5">
    <location>
        <begin position="1"/>
        <end position="40"/>
    </location>
</feature>
<proteinExistence type="inferred from homology"/>
<evidence type="ECO:0000256" key="4">
    <source>
        <dbReference type="ARBA" id="ARBA00038402"/>
    </source>
</evidence>
<reference evidence="6 7" key="1">
    <citation type="journal article" date="2023" name="Elife">
        <title>Identification of key yeast species and microbe-microbe interactions impacting larval growth of Drosophila in the wild.</title>
        <authorList>
            <person name="Mure A."/>
            <person name="Sugiura Y."/>
            <person name="Maeda R."/>
            <person name="Honda K."/>
            <person name="Sakurai N."/>
            <person name="Takahashi Y."/>
            <person name="Watada M."/>
            <person name="Katoh T."/>
            <person name="Gotoh A."/>
            <person name="Gotoh Y."/>
            <person name="Taniguchi I."/>
            <person name="Nakamura K."/>
            <person name="Hayashi T."/>
            <person name="Katayama T."/>
            <person name="Uemura T."/>
            <person name="Hattori Y."/>
        </authorList>
    </citation>
    <scope>NUCLEOTIDE SEQUENCE [LARGE SCALE GENOMIC DNA]</scope>
    <source>
        <strain evidence="6 7">PK-24</strain>
    </source>
</reference>
<dbReference type="PANTHER" id="PTHR14742">
    <property type="entry name" value="RIBONUCLEASE P SUBUNIT P21"/>
    <property type="match status" value="1"/>
</dbReference>
<evidence type="ECO:0000256" key="3">
    <source>
        <dbReference type="ARBA" id="ARBA00022833"/>
    </source>
</evidence>
<dbReference type="PANTHER" id="PTHR14742:SF0">
    <property type="entry name" value="RIBONUCLEASE P PROTEIN SUBUNIT P21"/>
    <property type="match status" value="1"/>
</dbReference>
<comment type="similarity">
    <text evidence="4">Belongs to the eukaryotic/archaeal RNase P protein component 4 family.</text>
</comment>
<dbReference type="EMBL" id="BTGB01000001">
    <property type="protein sequence ID" value="GMM44764.1"/>
    <property type="molecule type" value="Genomic_DNA"/>
</dbReference>
<dbReference type="GO" id="GO:0046872">
    <property type="term" value="F:metal ion binding"/>
    <property type="evidence" value="ECO:0007669"/>
    <property type="project" value="UniProtKB-KW"/>
</dbReference>
<dbReference type="Gene3D" id="6.20.50.20">
    <property type="match status" value="1"/>
</dbReference>
<dbReference type="Proteomes" id="UP001378960">
    <property type="component" value="Unassembled WGS sequence"/>
</dbReference>
<name>A0AAV5R280_PICKL</name>
<keyword evidence="3" id="KW-0862">Zinc</keyword>
<keyword evidence="1" id="KW-0819">tRNA processing</keyword>
<sequence>MTDNPGRSKSCKVDSGDGNNQKQKQKQKGKGKGKAMKIPTNIPKKDHFQRVTYLYKLGHMMSMKSNNNKTNDTLSRSYLNHMDLVSKKAVLKLHPDIKRTICKKCSRFQNIGLNCSLRIRNNSKKQLDKCDILELECRCKDIKRFPIGSNPEYELFSERQDRLFEMESKSK</sequence>
<accession>A0AAV5R280</accession>
<organism evidence="6 7">
    <name type="scientific">Pichia kluyveri</name>
    <name type="common">Yeast</name>
    <dbReference type="NCBI Taxonomy" id="36015"/>
    <lineage>
        <taxon>Eukaryota</taxon>
        <taxon>Fungi</taxon>
        <taxon>Dikarya</taxon>
        <taxon>Ascomycota</taxon>
        <taxon>Saccharomycotina</taxon>
        <taxon>Pichiomycetes</taxon>
        <taxon>Pichiales</taxon>
        <taxon>Pichiaceae</taxon>
        <taxon>Pichia</taxon>
    </lineage>
</organism>
<keyword evidence="7" id="KW-1185">Reference proteome</keyword>
<dbReference type="Pfam" id="PF04032">
    <property type="entry name" value="Rpr2"/>
    <property type="match status" value="1"/>
</dbReference>
<evidence type="ECO:0000256" key="2">
    <source>
        <dbReference type="ARBA" id="ARBA00022723"/>
    </source>
</evidence>
<evidence type="ECO:0000313" key="6">
    <source>
        <dbReference type="EMBL" id="GMM44764.1"/>
    </source>
</evidence>